<accession>A0A3P3DJT8</accession>
<dbReference type="InterPro" id="IPR011335">
    <property type="entry name" value="Restrct_endonuc-II-like"/>
</dbReference>
<dbReference type="AlphaFoldDB" id="A0A3P3DJT8"/>
<feature type="region of interest" description="Disordered" evidence="1">
    <location>
        <begin position="296"/>
        <end position="318"/>
    </location>
</feature>
<evidence type="ECO:0000313" key="4">
    <source>
        <dbReference type="Proteomes" id="UP000282125"/>
    </source>
</evidence>
<feature type="domain" description="YqaJ viral recombinase" evidence="2">
    <location>
        <begin position="12"/>
        <end position="148"/>
    </location>
</feature>
<comment type="caution">
    <text evidence="3">The sequence shown here is derived from an EMBL/GenBank/DDBJ whole genome shotgun (WGS) entry which is preliminary data.</text>
</comment>
<evidence type="ECO:0000256" key="1">
    <source>
        <dbReference type="SAM" id="MobiDB-lite"/>
    </source>
</evidence>
<reference evidence="3 4" key="1">
    <citation type="submission" date="2018-11" db="EMBL/GenBank/DDBJ databases">
        <title>Gemmobacter sp. nov., YIM 102744-1 draft genome.</title>
        <authorList>
            <person name="Li G."/>
            <person name="Jiang Y."/>
        </authorList>
    </citation>
    <scope>NUCLEOTIDE SEQUENCE [LARGE SCALE GENOMIC DNA]</scope>
    <source>
        <strain evidence="3 4">YIM 102744-1</strain>
    </source>
</reference>
<proteinExistence type="predicted"/>
<dbReference type="InterPro" id="IPR011604">
    <property type="entry name" value="PDDEXK-like_dom_sf"/>
</dbReference>
<name>A0A3P3DJT8_9RHOB</name>
<dbReference type="InterPro" id="IPR019080">
    <property type="entry name" value="YqaJ_viral_recombinase"/>
</dbReference>
<evidence type="ECO:0000313" key="3">
    <source>
        <dbReference type="EMBL" id="RRH74463.1"/>
    </source>
</evidence>
<dbReference type="Gene3D" id="3.90.320.10">
    <property type="match status" value="1"/>
</dbReference>
<dbReference type="NCBIfam" id="TIGR03033">
    <property type="entry name" value="phage_rel_nuc"/>
    <property type="match status" value="1"/>
</dbReference>
<sequence length="318" mass="36057">MKFIRLTQSTPEWLEWRRGGITASDVSALFGKNPYKTEWKLWAEKTGLQAEDDVMGNPYVRRGKDFEHLLREHVVEERQIGICPACVEHDTLSFLRASLDGIDRHRKPWEFKIPSPGNFEEVRKHRLNSEPAQRYFYQVQQQLLVTGSHEGFLVFGRLEESDVGMRVVETILLIVTADAAVQQEIVARSQEFLRKVRDVIEPAKDPDRDVFAPQTQEDAHRWATASQAILPLLSRKAELKAMLDEVEAAIKSAADPVIDVLGQNKFGEFAGLRATRVDRKGSVDWAELVKAHGLDPTDETTVGPYRKAGTKSHQFTAL</sequence>
<gene>
    <name evidence="3" type="ORF">EG244_10285</name>
</gene>
<dbReference type="Proteomes" id="UP000282125">
    <property type="component" value="Unassembled WGS sequence"/>
</dbReference>
<dbReference type="SUPFAM" id="SSF52980">
    <property type="entry name" value="Restriction endonuclease-like"/>
    <property type="match status" value="1"/>
</dbReference>
<organism evidence="3 4">
    <name type="scientific">Falsigemmobacter faecalis</name>
    <dbReference type="NCBI Taxonomy" id="2488730"/>
    <lineage>
        <taxon>Bacteria</taxon>
        <taxon>Pseudomonadati</taxon>
        <taxon>Pseudomonadota</taxon>
        <taxon>Alphaproteobacteria</taxon>
        <taxon>Rhodobacterales</taxon>
        <taxon>Paracoccaceae</taxon>
        <taxon>Falsigemmobacter</taxon>
    </lineage>
</organism>
<dbReference type="Pfam" id="PF09588">
    <property type="entry name" value="YqaJ"/>
    <property type="match status" value="1"/>
</dbReference>
<dbReference type="InterPro" id="IPR017482">
    <property type="entry name" value="Lambda-type_endonuclease"/>
</dbReference>
<keyword evidence="4" id="KW-1185">Reference proteome</keyword>
<dbReference type="EMBL" id="RRAZ01000013">
    <property type="protein sequence ID" value="RRH74463.1"/>
    <property type="molecule type" value="Genomic_DNA"/>
</dbReference>
<protein>
    <recommendedName>
        <fullName evidence="2">YqaJ viral recombinase domain-containing protein</fullName>
    </recommendedName>
</protein>
<dbReference type="RefSeq" id="WP_124964918.1">
    <property type="nucleotide sequence ID" value="NZ_RRAZ01000013.1"/>
</dbReference>
<evidence type="ECO:0000259" key="2">
    <source>
        <dbReference type="Pfam" id="PF09588"/>
    </source>
</evidence>
<dbReference type="OrthoDB" id="7801725at2"/>